<evidence type="ECO:0000313" key="1">
    <source>
        <dbReference type="EMBL" id="VDL18737.1"/>
    </source>
</evidence>
<dbReference type="EMBL" id="UYSG01000226">
    <property type="protein sequence ID" value="VDL18737.1"/>
    <property type="molecule type" value="Genomic_DNA"/>
</dbReference>
<organism evidence="3">
    <name type="scientific">Hymenolepis diminuta</name>
    <name type="common">Rat tapeworm</name>
    <dbReference type="NCBI Taxonomy" id="6216"/>
    <lineage>
        <taxon>Eukaryota</taxon>
        <taxon>Metazoa</taxon>
        <taxon>Spiralia</taxon>
        <taxon>Lophotrochozoa</taxon>
        <taxon>Platyhelminthes</taxon>
        <taxon>Cestoda</taxon>
        <taxon>Eucestoda</taxon>
        <taxon>Cyclophyllidea</taxon>
        <taxon>Hymenolepididae</taxon>
        <taxon>Hymenolepis</taxon>
    </lineage>
</organism>
<evidence type="ECO:0000313" key="2">
    <source>
        <dbReference type="Proteomes" id="UP000274504"/>
    </source>
</evidence>
<protein>
    <submittedName>
        <fullName evidence="1 3">Uncharacterized protein</fullName>
    </submittedName>
</protein>
<reference evidence="1 2" key="2">
    <citation type="submission" date="2018-11" db="EMBL/GenBank/DDBJ databases">
        <authorList>
            <consortium name="Pathogen Informatics"/>
        </authorList>
    </citation>
    <scope>NUCLEOTIDE SEQUENCE [LARGE SCALE GENOMIC DNA]</scope>
</reference>
<name>A0A0R3SAA9_HYMDI</name>
<gene>
    <name evidence="1" type="ORF">HDID_LOCUS1276</name>
</gene>
<proteinExistence type="predicted"/>
<evidence type="ECO:0000313" key="3">
    <source>
        <dbReference type="WBParaSite" id="HDID_0000127501-mRNA-1"/>
    </source>
</evidence>
<sequence length="136" mass="14666">MDFRGGLGSSQSQDKSTLRLRSNKKKSKIGFCALADVTFNWSLLDENGENEINDSSETSLKAENSIISNGIDNTLPQNGSECLQKSDALVPSAMPVLLRLSATNTSAKMTNITNFLINLSNQNSELGSAYATSSER</sequence>
<accession>A0A0R3SAA9</accession>
<dbReference type="AlphaFoldDB" id="A0A0R3SAA9"/>
<dbReference type="WBParaSite" id="HDID_0000127501-mRNA-1">
    <property type="protein sequence ID" value="HDID_0000127501-mRNA-1"/>
    <property type="gene ID" value="HDID_0000127501"/>
</dbReference>
<reference evidence="3" key="1">
    <citation type="submission" date="2017-02" db="UniProtKB">
        <authorList>
            <consortium name="WormBaseParasite"/>
        </authorList>
    </citation>
    <scope>IDENTIFICATION</scope>
</reference>
<dbReference type="Proteomes" id="UP000274504">
    <property type="component" value="Unassembled WGS sequence"/>
</dbReference>